<dbReference type="InterPro" id="IPR048279">
    <property type="entry name" value="MdtK-like"/>
</dbReference>
<dbReference type="OrthoDB" id="9776324at2"/>
<evidence type="ECO:0000256" key="5">
    <source>
        <dbReference type="ARBA" id="ARBA00022989"/>
    </source>
</evidence>
<keyword evidence="3" id="KW-1003">Cell membrane</keyword>
<reference evidence="8 9" key="1">
    <citation type="submission" date="2017-04" db="EMBL/GenBank/DDBJ databases">
        <title>Monoglobus pectinilyticus 14 draft genome.</title>
        <authorList>
            <person name="Kim C."/>
            <person name="Rosendale D.I."/>
            <person name="Kelly W.J."/>
            <person name="Tannock G.W."/>
            <person name="Patchett M.L."/>
            <person name="Jordens J.Z."/>
        </authorList>
    </citation>
    <scope>NUCLEOTIDE SEQUENCE [LARGE SCALE GENOMIC DNA]</scope>
    <source>
        <strain evidence="8 9">14</strain>
    </source>
</reference>
<dbReference type="Pfam" id="PF01554">
    <property type="entry name" value="MatE"/>
    <property type="match status" value="2"/>
</dbReference>
<dbReference type="InterPro" id="IPR002528">
    <property type="entry name" value="MATE_fam"/>
</dbReference>
<comment type="subcellular location">
    <subcellularLocation>
        <location evidence="1">Cell membrane</location>
        <topology evidence="1">Multi-pass membrane protein</topology>
    </subcellularLocation>
</comment>
<name>A0A2K9P5B3_9FIRM</name>
<protein>
    <submittedName>
        <fullName evidence="8">MATE family efflux transporter</fullName>
    </submittedName>
</protein>
<feature type="transmembrane region" description="Helical" evidence="7">
    <location>
        <begin position="199"/>
        <end position="219"/>
    </location>
</feature>
<dbReference type="KEGG" id="mpec:B9O19_01880"/>
<feature type="transmembrane region" description="Helical" evidence="7">
    <location>
        <begin position="390"/>
        <end position="412"/>
    </location>
</feature>
<dbReference type="CDD" id="cd13138">
    <property type="entry name" value="MATE_yoeA_like"/>
    <property type="match status" value="1"/>
</dbReference>
<evidence type="ECO:0000256" key="2">
    <source>
        <dbReference type="ARBA" id="ARBA00022448"/>
    </source>
</evidence>
<sequence>MSEKVNKYEMDMCRGPILKKMLIYAIPLMCSSILQLMFNAVDIVVVGKFAGDNSLAAVGSNTSIIGLITNLFVGLSVAANVLVARFYGAKDEKALEQTVHTSMLLSLFSGIILSIIGVAGAKWILVLMQTPEDVLPLATLYLRIYFLGMAATMIYNFGSAILRGVGDTKRPLYFLFGAGIVNVILNLLFVIVFHMDVAGVAIATVISQCISAFLIVRCLMKENSGIRLKLSKLRINKNKLLLIFKIGLPAGFQGILFSLSNVVIQSSINSFGSVVMAGNAAAQNLENFVYFAMNAFHQATVTFTSQNYGALNYKRINRTVILGETCVAIVGIVLGNLLVLCGGGLLGIYTSSPEVISAGIDRLNIVSRTYALCGMMDVMVGALRGIGYSVIPMIVSLVGACGLRLVWIAALFGIEQYHNVTTVYLSYPVSWLLTFMIHTLCFVLLKRHLETHMKKFGAGY</sequence>
<dbReference type="PANTHER" id="PTHR43549:SF3">
    <property type="entry name" value="MULTIDRUG RESISTANCE PROTEIN YPNP-RELATED"/>
    <property type="match status" value="1"/>
</dbReference>
<feature type="transmembrane region" description="Helical" evidence="7">
    <location>
        <begin position="144"/>
        <end position="165"/>
    </location>
</feature>
<dbReference type="AlphaFoldDB" id="A0A2K9P5B3"/>
<dbReference type="GeneID" id="98063259"/>
<dbReference type="EMBL" id="CP020991">
    <property type="protein sequence ID" value="AUO20029.1"/>
    <property type="molecule type" value="Genomic_DNA"/>
</dbReference>
<dbReference type="PIRSF" id="PIRSF006603">
    <property type="entry name" value="DinF"/>
    <property type="match status" value="1"/>
</dbReference>
<feature type="transmembrane region" description="Helical" evidence="7">
    <location>
        <begin position="320"/>
        <end position="345"/>
    </location>
</feature>
<accession>A0A2K9P5B3</accession>
<dbReference type="NCBIfam" id="TIGR00797">
    <property type="entry name" value="matE"/>
    <property type="match status" value="1"/>
</dbReference>
<keyword evidence="4 7" id="KW-0812">Transmembrane</keyword>
<dbReference type="InterPro" id="IPR052031">
    <property type="entry name" value="Membrane_Transporter-Flippase"/>
</dbReference>
<feature type="transmembrane region" description="Helical" evidence="7">
    <location>
        <begin position="240"/>
        <end position="268"/>
    </location>
</feature>
<feature type="transmembrane region" description="Helical" evidence="7">
    <location>
        <begin position="424"/>
        <end position="445"/>
    </location>
</feature>
<dbReference type="GO" id="GO:0015297">
    <property type="term" value="F:antiporter activity"/>
    <property type="evidence" value="ECO:0007669"/>
    <property type="project" value="InterPro"/>
</dbReference>
<evidence type="ECO:0000256" key="1">
    <source>
        <dbReference type="ARBA" id="ARBA00004651"/>
    </source>
</evidence>
<evidence type="ECO:0000313" key="9">
    <source>
        <dbReference type="Proteomes" id="UP000235589"/>
    </source>
</evidence>
<dbReference type="GO" id="GO:0005886">
    <property type="term" value="C:plasma membrane"/>
    <property type="evidence" value="ECO:0007669"/>
    <property type="project" value="UniProtKB-SubCell"/>
</dbReference>
<keyword evidence="5 7" id="KW-1133">Transmembrane helix</keyword>
<keyword evidence="9" id="KW-1185">Reference proteome</keyword>
<evidence type="ECO:0000256" key="6">
    <source>
        <dbReference type="ARBA" id="ARBA00023136"/>
    </source>
</evidence>
<feature type="transmembrane region" description="Helical" evidence="7">
    <location>
        <begin position="104"/>
        <end position="124"/>
    </location>
</feature>
<keyword evidence="2" id="KW-0813">Transport</keyword>
<feature type="transmembrane region" description="Helical" evidence="7">
    <location>
        <begin position="64"/>
        <end position="83"/>
    </location>
</feature>
<dbReference type="Proteomes" id="UP000235589">
    <property type="component" value="Chromosome"/>
</dbReference>
<feature type="transmembrane region" description="Helical" evidence="7">
    <location>
        <begin position="21"/>
        <end position="44"/>
    </location>
</feature>
<keyword evidence="6 7" id="KW-0472">Membrane</keyword>
<evidence type="ECO:0000256" key="4">
    <source>
        <dbReference type="ARBA" id="ARBA00022692"/>
    </source>
</evidence>
<feature type="transmembrane region" description="Helical" evidence="7">
    <location>
        <begin position="172"/>
        <end position="193"/>
    </location>
</feature>
<dbReference type="GO" id="GO:0042910">
    <property type="term" value="F:xenobiotic transmembrane transporter activity"/>
    <property type="evidence" value="ECO:0007669"/>
    <property type="project" value="InterPro"/>
</dbReference>
<organism evidence="8 9">
    <name type="scientific">Monoglobus pectinilyticus</name>
    <dbReference type="NCBI Taxonomy" id="1981510"/>
    <lineage>
        <taxon>Bacteria</taxon>
        <taxon>Bacillati</taxon>
        <taxon>Bacillota</taxon>
        <taxon>Clostridia</taxon>
        <taxon>Monoglobales</taxon>
        <taxon>Monoglobaceae</taxon>
        <taxon>Monoglobus</taxon>
    </lineage>
</organism>
<gene>
    <name evidence="8" type="ORF">B9O19_01880</name>
</gene>
<dbReference type="RefSeq" id="WP_102366179.1">
    <property type="nucleotide sequence ID" value="NZ_CP020991.1"/>
</dbReference>
<evidence type="ECO:0000256" key="3">
    <source>
        <dbReference type="ARBA" id="ARBA00022475"/>
    </source>
</evidence>
<evidence type="ECO:0000256" key="7">
    <source>
        <dbReference type="SAM" id="Phobius"/>
    </source>
</evidence>
<dbReference type="PANTHER" id="PTHR43549">
    <property type="entry name" value="MULTIDRUG RESISTANCE PROTEIN YPNP-RELATED"/>
    <property type="match status" value="1"/>
</dbReference>
<proteinExistence type="predicted"/>
<evidence type="ECO:0000313" key="8">
    <source>
        <dbReference type="EMBL" id="AUO20029.1"/>
    </source>
</evidence>